<feature type="domain" description="Thiolase C-terminal" evidence="7">
    <location>
        <begin position="267"/>
        <end position="386"/>
    </location>
</feature>
<dbReference type="Proteomes" id="UP001431209">
    <property type="component" value="Unassembled WGS sequence"/>
</dbReference>
<dbReference type="Pfam" id="PF02803">
    <property type="entry name" value="Thiolase_C"/>
    <property type="match status" value="1"/>
</dbReference>
<dbReference type="Pfam" id="PF00108">
    <property type="entry name" value="Thiolase_N"/>
    <property type="match status" value="1"/>
</dbReference>
<evidence type="ECO:0000313" key="8">
    <source>
        <dbReference type="EMBL" id="KAL0479190.1"/>
    </source>
</evidence>
<dbReference type="PROSITE" id="PS00737">
    <property type="entry name" value="THIOLASE_2"/>
    <property type="match status" value="1"/>
</dbReference>
<accession>A0AAW2YQU1</accession>
<feature type="active site" description="Acyl-thioester intermediate" evidence="4">
    <location>
        <position position="93"/>
    </location>
</feature>
<keyword evidence="9" id="KW-1185">Reference proteome</keyword>
<dbReference type="InterPro" id="IPR020616">
    <property type="entry name" value="Thiolase_N"/>
</dbReference>
<evidence type="ECO:0000256" key="4">
    <source>
        <dbReference type="PIRSR" id="PIRSR000429-1"/>
    </source>
</evidence>
<dbReference type="AlphaFoldDB" id="A0AAW2YQU1"/>
<dbReference type="EMBL" id="JAOPGA020000508">
    <property type="protein sequence ID" value="KAL0479190.1"/>
    <property type="molecule type" value="Genomic_DNA"/>
</dbReference>
<evidence type="ECO:0000256" key="3">
    <source>
        <dbReference type="ARBA" id="ARBA00023315"/>
    </source>
</evidence>
<dbReference type="CDD" id="cd00751">
    <property type="entry name" value="thiolase"/>
    <property type="match status" value="1"/>
</dbReference>
<keyword evidence="3 5" id="KW-0012">Acyltransferase</keyword>
<evidence type="ECO:0000256" key="5">
    <source>
        <dbReference type="RuleBase" id="RU003557"/>
    </source>
</evidence>
<name>A0AAW2YQU1_9EUKA</name>
<organism evidence="8 9">
    <name type="scientific">Acrasis kona</name>
    <dbReference type="NCBI Taxonomy" id="1008807"/>
    <lineage>
        <taxon>Eukaryota</taxon>
        <taxon>Discoba</taxon>
        <taxon>Heterolobosea</taxon>
        <taxon>Tetramitia</taxon>
        <taxon>Eutetramitia</taxon>
        <taxon>Acrasidae</taxon>
        <taxon>Acrasis</taxon>
    </lineage>
</organism>
<dbReference type="GO" id="GO:0016747">
    <property type="term" value="F:acyltransferase activity, transferring groups other than amino-acyl groups"/>
    <property type="evidence" value="ECO:0007669"/>
    <property type="project" value="InterPro"/>
</dbReference>
<gene>
    <name evidence="8" type="ORF">AKO1_009598</name>
</gene>
<feature type="domain" description="Thiolase N-terminal" evidence="6">
    <location>
        <begin position="6"/>
        <end position="256"/>
    </location>
</feature>
<dbReference type="InterPro" id="IPR016039">
    <property type="entry name" value="Thiolase-like"/>
</dbReference>
<comment type="caution">
    <text evidence="8">The sequence shown here is derived from an EMBL/GenBank/DDBJ whole genome shotgun (WGS) entry which is preliminary data.</text>
</comment>
<dbReference type="PANTHER" id="PTHR43365:SF1">
    <property type="entry name" value="ACETYL-COA C-ACYLTRANSFERASE"/>
    <property type="match status" value="1"/>
</dbReference>
<dbReference type="InterPro" id="IPR020613">
    <property type="entry name" value="Thiolase_CS"/>
</dbReference>
<dbReference type="Gene3D" id="3.40.47.10">
    <property type="match status" value="2"/>
</dbReference>
<feature type="active site" description="Proton acceptor" evidence="4">
    <location>
        <position position="374"/>
    </location>
</feature>
<dbReference type="NCBIfam" id="TIGR01930">
    <property type="entry name" value="AcCoA-C-Actrans"/>
    <property type="match status" value="1"/>
</dbReference>
<dbReference type="InterPro" id="IPR002155">
    <property type="entry name" value="Thiolase"/>
</dbReference>
<dbReference type="PIRSF" id="PIRSF000429">
    <property type="entry name" value="Ac-CoA_Ac_transf"/>
    <property type="match status" value="1"/>
</dbReference>
<evidence type="ECO:0000259" key="6">
    <source>
        <dbReference type="Pfam" id="PF00108"/>
    </source>
</evidence>
<evidence type="ECO:0000259" key="7">
    <source>
        <dbReference type="Pfam" id="PF02803"/>
    </source>
</evidence>
<keyword evidence="2 5" id="KW-0808">Transferase</keyword>
<proteinExistence type="inferred from homology"/>
<reference evidence="8 9" key="1">
    <citation type="submission" date="2024-03" db="EMBL/GenBank/DDBJ databases">
        <title>The Acrasis kona genome and developmental transcriptomes reveal deep origins of eukaryotic multicellular pathways.</title>
        <authorList>
            <person name="Sheikh S."/>
            <person name="Fu C.-J."/>
            <person name="Brown M.W."/>
            <person name="Baldauf S.L."/>
        </authorList>
    </citation>
    <scope>NUCLEOTIDE SEQUENCE [LARGE SCALE GENOMIC DNA]</scope>
    <source>
        <strain evidence="8 9">ATCC MYA-3509</strain>
    </source>
</reference>
<evidence type="ECO:0000256" key="1">
    <source>
        <dbReference type="ARBA" id="ARBA00010982"/>
    </source>
</evidence>
<protein>
    <submittedName>
        <fullName evidence="8">Uncharacterized protein</fullName>
    </submittedName>
</protein>
<evidence type="ECO:0000313" key="9">
    <source>
        <dbReference type="Proteomes" id="UP001431209"/>
    </source>
</evidence>
<feature type="active site" description="Proton acceptor" evidence="4">
    <location>
        <position position="344"/>
    </location>
</feature>
<dbReference type="SUPFAM" id="SSF53901">
    <property type="entry name" value="Thiolase-like"/>
    <property type="match status" value="2"/>
</dbReference>
<evidence type="ECO:0000256" key="2">
    <source>
        <dbReference type="ARBA" id="ARBA00022679"/>
    </source>
</evidence>
<sequence length="392" mass="42092">MRGRDVFIVDCIRSPIGVGKKNGSLHNVHPVNLLSEILKGVTVRANVDPSEVEDVICGVSSPAKEQGSNIARLSLLKAGFPCSVPGVQVNRKCGSSQTAIHLISQAISSGDMDLGIACGVEMMSIVPLGSDASYKPSLELKSDANILFDVGYPLIHQGLSADIIAKKYNISKQEMEEFAIESHKKAYLSTTNGHFNKQVLPIKIDGILINTDQGIRKEIDEDKIKRLKPAFSKDGLITAALASQISDGSAAVLLASHTKCQQLNLNKRARIVCRVTVGTDPITMLDGIIPATKKIIEKSGISLDEISVFEVNEAFASVVLCWQKTFNVPLIKINPNGGAIAHGHPLGASGCILMTKLVHELERVNGRFGLQTMCIGQGQAVATLIENCSYKM</sequence>
<comment type="similarity">
    <text evidence="1 5">Belongs to the thiolase-like superfamily. Thiolase family.</text>
</comment>
<dbReference type="PANTHER" id="PTHR43365">
    <property type="entry name" value="BLR7806 PROTEIN"/>
    <property type="match status" value="1"/>
</dbReference>
<dbReference type="InterPro" id="IPR020617">
    <property type="entry name" value="Thiolase_C"/>
</dbReference>